<sequence>MTPPPLSPLLSCRERCERNRLVFFCLLHRAFLHRFLHTASLLTPTPFRSNPCTCASCHPSVVLLPPTARLVPLEEDLFHVCLLAGCALVPHLDSLPFFVGRPAVYPPTYFFRTTAPRNQQRKMLNTALLVQDVDEIQSAVDRWYRQSSSNLQASHAAFVAQLRQLQEHLGVDPGAAALSAHTDAMITPPRHMYLSDDNNSGSPPMASPPVSRGQLNYDHLLDEVVGKGASMPPFNPDEEADRRRRPNAESVRAPSTPPEDCNGPCQVLVEFKRKRILQYESPYYVAPGEHVVVGGDRGEDIGLVTHTWRDAETHQLGENRDKGIGKVLRVASVLEVTQLQGVQTELETRAVEVAQEKVQESGLPMRIVDAEYQFDRRKLTFYYQSMHRLDFRTLVRDLYKTFRARIWMEPDTSS</sequence>
<comment type="caution">
    <text evidence="3">The sequence shown here is derived from an EMBL/GenBank/DDBJ whole genome shotgun (WGS) entry which is preliminary data.</text>
</comment>
<dbReference type="Proteomes" id="UP000674179">
    <property type="component" value="Chromosome 11"/>
</dbReference>
<dbReference type="AlphaFoldDB" id="A0A836HGR0"/>
<protein>
    <recommendedName>
        <fullName evidence="2">PSP1 C-terminal domain-containing protein</fullName>
    </recommendedName>
</protein>
<dbReference type="GO" id="GO:0005737">
    <property type="term" value="C:cytoplasm"/>
    <property type="evidence" value="ECO:0007669"/>
    <property type="project" value="TreeGrafter"/>
</dbReference>
<feature type="region of interest" description="Disordered" evidence="1">
    <location>
        <begin position="226"/>
        <end position="260"/>
    </location>
</feature>
<gene>
    <name evidence="3" type="ORF">CUR178_06835</name>
</gene>
<evidence type="ECO:0000259" key="2">
    <source>
        <dbReference type="PROSITE" id="PS51411"/>
    </source>
</evidence>
<dbReference type="KEGG" id="lenr:94173998"/>
<dbReference type="PANTHER" id="PTHR43830:SF3">
    <property type="entry name" value="PROTEIN PSP1"/>
    <property type="match status" value="1"/>
</dbReference>
<keyword evidence="4" id="KW-1185">Reference proteome</keyword>
<feature type="region of interest" description="Disordered" evidence="1">
    <location>
        <begin position="189"/>
        <end position="209"/>
    </location>
</feature>
<dbReference type="NCBIfam" id="NF041131">
    <property type="entry name" value="RicT_YaaT_fam"/>
    <property type="match status" value="1"/>
</dbReference>
<proteinExistence type="predicted"/>
<dbReference type="OrthoDB" id="243127at2759"/>
<dbReference type="GeneID" id="94173998"/>
<dbReference type="PANTHER" id="PTHR43830">
    <property type="entry name" value="PROTEIN PSP1"/>
    <property type="match status" value="1"/>
</dbReference>
<feature type="domain" description="PSP1 C-terminal" evidence="2">
    <location>
        <begin position="325"/>
        <end position="411"/>
    </location>
</feature>
<name>A0A836HGR0_LEIEN</name>
<accession>A0A836HGR0</accession>
<dbReference type="Pfam" id="PF04468">
    <property type="entry name" value="PSP1"/>
    <property type="match status" value="1"/>
</dbReference>
<dbReference type="EMBL" id="JAFHKP010000011">
    <property type="protein sequence ID" value="KAG5483840.1"/>
    <property type="molecule type" value="Genomic_DNA"/>
</dbReference>
<evidence type="ECO:0000313" key="3">
    <source>
        <dbReference type="EMBL" id="KAG5483840.1"/>
    </source>
</evidence>
<evidence type="ECO:0000256" key="1">
    <source>
        <dbReference type="SAM" id="MobiDB-lite"/>
    </source>
</evidence>
<organism evidence="3 4">
    <name type="scientific">Leishmania enriettii</name>
    <dbReference type="NCBI Taxonomy" id="5663"/>
    <lineage>
        <taxon>Eukaryota</taxon>
        <taxon>Discoba</taxon>
        <taxon>Euglenozoa</taxon>
        <taxon>Kinetoplastea</taxon>
        <taxon>Metakinetoplastina</taxon>
        <taxon>Trypanosomatida</taxon>
        <taxon>Trypanosomatidae</taxon>
        <taxon>Leishmaniinae</taxon>
        <taxon>Leishmania</taxon>
    </lineage>
</organism>
<dbReference type="RefSeq" id="XP_067694901.1">
    <property type="nucleotide sequence ID" value="XM_067838488.1"/>
</dbReference>
<dbReference type="InterPro" id="IPR007557">
    <property type="entry name" value="PSP1_C"/>
</dbReference>
<evidence type="ECO:0000313" key="4">
    <source>
        <dbReference type="Proteomes" id="UP000674179"/>
    </source>
</evidence>
<reference evidence="3 4" key="1">
    <citation type="submission" date="2021-02" db="EMBL/GenBank/DDBJ databases">
        <title>Leishmania (Mundinia) enrietti genome sequencing and assembly.</title>
        <authorList>
            <person name="Almutairi H."/>
            <person name="Gatherer D."/>
        </authorList>
    </citation>
    <scope>NUCLEOTIDE SEQUENCE [LARGE SCALE GENOMIC DNA]</scope>
    <source>
        <strain evidence="3">CUR178</strain>
    </source>
</reference>
<dbReference type="PROSITE" id="PS51411">
    <property type="entry name" value="PSP1_C"/>
    <property type="match status" value="1"/>
</dbReference>
<dbReference type="InterPro" id="IPR047767">
    <property type="entry name" value="PSP1-like"/>
</dbReference>